<proteinExistence type="predicted"/>
<comment type="caution">
    <text evidence="1">The sequence shown here is derived from an EMBL/GenBank/DDBJ whole genome shotgun (WGS) entry which is preliminary data.</text>
</comment>
<dbReference type="EMBL" id="MRBO01000249">
    <property type="protein sequence ID" value="KAB2586025.1"/>
    <property type="molecule type" value="Genomic_DNA"/>
</dbReference>
<protein>
    <recommendedName>
        <fullName evidence="3">Nucleotidyl transferase AbiEii/AbiGii toxin family protein</fullName>
    </recommendedName>
</protein>
<evidence type="ECO:0000313" key="2">
    <source>
        <dbReference type="Proteomes" id="UP000325576"/>
    </source>
</evidence>
<dbReference type="AlphaFoldDB" id="A0A5N5E6S1"/>
<evidence type="ECO:0000313" key="1">
    <source>
        <dbReference type="EMBL" id="KAB2586025.1"/>
    </source>
</evidence>
<sequence>MTSVERPEWTIQAPAGGWATPWPQAAELANAIPSDQWTLIGGLMVQLHAAKAGVPLNRPTLDVDIVLHIETGAAVFNEVKKQLEDLGYELRWSLQDDDPIHRFTRGGEKTPEIVDVMVADHLPPKHVPKLKGHPVFQVPGATSALRKTVNCTIEIDGVPTRLSLPTVLGALILKGAAFISDRKDTQRHLDDAAILASAIGNPIVERDVTMTENDPRRLEKLAEALENPQHRSWQLVPEGRRDRAYRALMTIASRPENPSSGTAQ</sequence>
<evidence type="ECO:0008006" key="3">
    <source>
        <dbReference type="Google" id="ProtNLM"/>
    </source>
</evidence>
<dbReference type="Proteomes" id="UP000325576">
    <property type="component" value="Unassembled WGS sequence"/>
</dbReference>
<gene>
    <name evidence="1" type="ORF">BS297_07145</name>
</gene>
<accession>A0A5N5E6S1</accession>
<reference evidence="1 2" key="1">
    <citation type="journal article" date="2017" name="Poromechanics V (2013)">
        <title>Genomic Characterization of the Arsenic-Tolerant Actinobacterium, &lt;i&gt;Rhodococcus erythropolis&lt;/i&gt; S43.</title>
        <authorList>
            <person name="Retamal-Morales G."/>
            <person name="Mehnert M."/>
            <person name="Schwabe R."/>
            <person name="Tischler D."/>
            <person name="Schloemann M."/>
            <person name="Levican G.J."/>
        </authorList>
    </citation>
    <scope>NUCLEOTIDE SEQUENCE [LARGE SCALE GENOMIC DNA]</scope>
    <source>
        <strain evidence="1 2">S43</strain>
    </source>
</reference>
<name>A0A5N5E6S1_RHOER</name>
<organism evidence="1 2">
    <name type="scientific">Rhodococcus erythropolis</name>
    <name type="common">Arthrobacter picolinophilus</name>
    <dbReference type="NCBI Taxonomy" id="1833"/>
    <lineage>
        <taxon>Bacteria</taxon>
        <taxon>Bacillati</taxon>
        <taxon>Actinomycetota</taxon>
        <taxon>Actinomycetes</taxon>
        <taxon>Mycobacteriales</taxon>
        <taxon>Nocardiaceae</taxon>
        <taxon>Rhodococcus</taxon>
        <taxon>Rhodococcus erythropolis group</taxon>
    </lineage>
</organism>